<evidence type="ECO:0000313" key="5">
    <source>
        <dbReference type="Proteomes" id="UP000318995"/>
    </source>
</evidence>
<dbReference type="InterPro" id="IPR005182">
    <property type="entry name" value="YdbS-like_PH"/>
</dbReference>
<feature type="compositionally biased region" description="Basic and acidic residues" evidence="1">
    <location>
        <begin position="30"/>
        <end position="39"/>
    </location>
</feature>
<keyword evidence="2" id="KW-0812">Transmembrane</keyword>
<feature type="compositionally biased region" description="Low complexity" evidence="1">
    <location>
        <begin position="19"/>
        <end position="29"/>
    </location>
</feature>
<dbReference type="Proteomes" id="UP000318995">
    <property type="component" value="Unassembled WGS sequence"/>
</dbReference>
<dbReference type="PANTHER" id="PTHR37938">
    <property type="entry name" value="BLL0215 PROTEIN"/>
    <property type="match status" value="1"/>
</dbReference>
<name>A0A5C5VXG5_9BACT</name>
<feature type="transmembrane region" description="Helical" evidence="2">
    <location>
        <begin position="88"/>
        <end position="109"/>
    </location>
</feature>
<reference evidence="4 5" key="1">
    <citation type="submission" date="2019-02" db="EMBL/GenBank/DDBJ databases">
        <title>Deep-cultivation of Planctomycetes and their phenomic and genomic characterization uncovers novel biology.</title>
        <authorList>
            <person name="Wiegand S."/>
            <person name="Jogler M."/>
            <person name="Boedeker C."/>
            <person name="Pinto D."/>
            <person name="Vollmers J."/>
            <person name="Rivas-Marin E."/>
            <person name="Kohn T."/>
            <person name="Peeters S.H."/>
            <person name="Heuer A."/>
            <person name="Rast P."/>
            <person name="Oberbeckmann S."/>
            <person name="Bunk B."/>
            <person name="Jeske O."/>
            <person name="Meyerdierks A."/>
            <person name="Storesund J.E."/>
            <person name="Kallscheuer N."/>
            <person name="Luecker S."/>
            <person name="Lage O.M."/>
            <person name="Pohl T."/>
            <person name="Merkel B.J."/>
            <person name="Hornburger P."/>
            <person name="Mueller R.-W."/>
            <person name="Bruemmer F."/>
            <person name="Labrenz M."/>
            <person name="Spormann A.M."/>
            <person name="Op Den Camp H."/>
            <person name="Overmann J."/>
            <person name="Amann R."/>
            <person name="Jetten M.S.M."/>
            <person name="Mascher T."/>
            <person name="Medema M.H."/>
            <person name="Devos D.P."/>
            <person name="Kaster A.-K."/>
            <person name="Ovreas L."/>
            <person name="Rohde M."/>
            <person name="Galperin M.Y."/>
            <person name="Jogler C."/>
        </authorList>
    </citation>
    <scope>NUCLEOTIDE SEQUENCE [LARGE SCALE GENOMIC DNA]</scope>
    <source>
        <strain evidence="4 5">Pla111</strain>
    </source>
</reference>
<dbReference type="PANTHER" id="PTHR37938:SF1">
    <property type="entry name" value="BLL0215 PROTEIN"/>
    <property type="match status" value="1"/>
</dbReference>
<accession>A0A5C5VXG5</accession>
<dbReference type="AlphaFoldDB" id="A0A5C5VXG5"/>
<dbReference type="OrthoDB" id="269393at2"/>
<feature type="region of interest" description="Disordered" evidence="1">
    <location>
        <begin position="1"/>
        <end position="48"/>
    </location>
</feature>
<feature type="transmembrane region" description="Helical" evidence="2">
    <location>
        <begin position="62"/>
        <end position="82"/>
    </location>
</feature>
<keyword evidence="5" id="KW-1185">Reference proteome</keyword>
<protein>
    <submittedName>
        <fullName evidence="4">Bacterial membrane flanked domain protein</fullName>
    </submittedName>
</protein>
<organism evidence="4 5">
    <name type="scientific">Botrimarina hoheduenensis</name>
    <dbReference type="NCBI Taxonomy" id="2528000"/>
    <lineage>
        <taxon>Bacteria</taxon>
        <taxon>Pseudomonadati</taxon>
        <taxon>Planctomycetota</taxon>
        <taxon>Planctomycetia</taxon>
        <taxon>Pirellulales</taxon>
        <taxon>Lacipirellulaceae</taxon>
        <taxon>Botrimarina</taxon>
    </lineage>
</organism>
<evidence type="ECO:0000256" key="1">
    <source>
        <dbReference type="SAM" id="MobiDB-lite"/>
    </source>
</evidence>
<dbReference type="EMBL" id="SJPH01000006">
    <property type="protein sequence ID" value="TWT42675.1"/>
    <property type="molecule type" value="Genomic_DNA"/>
</dbReference>
<keyword evidence="2" id="KW-0472">Membrane</keyword>
<evidence type="ECO:0000259" key="3">
    <source>
        <dbReference type="Pfam" id="PF03703"/>
    </source>
</evidence>
<feature type="domain" description="YdbS-like PH" evidence="3">
    <location>
        <begin position="114"/>
        <end position="188"/>
    </location>
</feature>
<dbReference type="Pfam" id="PF03703">
    <property type="entry name" value="bPH_2"/>
    <property type="match status" value="1"/>
</dbReference>
<gene>
    <name evidence="4" type="ORF">Pla111_26480</name>
</gene>
<evidence type="ECO:0000256" key="2">
    <source>
        <dbReference type="SAM" id="Phobius"/>
    </source>
</evidence>
<keyword evidence="2" id="KW-1133">Transmembrane helix</keyword>
<dbReference type="RefSeq" id="WP_146574874.1">
    <property type="nucleotide sequence ID" value="NZ_SJPH01000006.1"/>
</dbReference>
<proteinExistence type="predicted"/>
<comment type="caution">
    <text evidence="4">The sequence shown here is derived from an EMBL/GenBank/DDBJ whole genome shotgun (WGS) entry which is preliminary data.</text>
</comment>
<sequence>MNEPTPPPRSTDRDPSADPDPSASGSAGDPKSRFTELARSRQGGSIEESSLWTGSYSPKAMIGAWFGGAIATLVTLVVALMMGLGGKGWGITLLLIALGWLLTAGFYWYRRLSVHYTLSDQRLVHESGLLWRTVDRVELIDVDDVTYRQGPIERALGVGTIVVSSSDRTSPELILPGIDRVREVADLIDDARRTERRSRGLHIESI</sequence>
<evidence type="ECO:0000313" key="4">
    <source>
        <dbReference type="EMBL" id="TWT42675.1"/>
    </source>
</evidence>